<evidence type="ECO:0000313" key="3">
    <source>
        <dbReference type="EMBL" id="OJH35211.1"/>
    </source>
</evidence>
<reference evidence="3 4" key="2">
    <citation type="submission" date="2016-12" db="EMBL/GenBank/DDBJ databases">
        <title>Draft Genome Sequence of Cystobacter ferrugineus Strain Cbfe23.</title>
        <authorList>
            <person name="Akbar S."/>
            <person name="Dowd S.E."/>
            <person name="Stevens D.C."/>
        </authorList>
    </citation>
    <scope>NUCLEOTIDE SEQUENCE [LARGE SCALE GENOMIC DNA]</scope>
    <source>
        <strain evidence="3 4">Cbfe23</strain>
    </source>
</reference>
<comment type="caution">
    <text evidence="3">The sequence shown here is derived from an EMBL/GenBank/DDBJ whole genome shotgun (WGS) entry which is preliminary data.</text>
</comment>
<evidence type="ECO:0000256" key="1">
    <source>
        <dbReference type="SAM" id="MobiDB-lite"/>
    </source>
</evidence>
<feature type="compositionally biased region" description="Low complexity" evidence="1">
    <location>
        <begin position="33"/>
        <end position="52"/>
    </location>
</feature>
<keyword evidence="2" id="KW-0732">Signal</keyword>
<dbReference type="Proteomes" id="UP000182229">
    <property type="component" value="Unassembled WGS sequence"/>
</dbReference>
<dbReference type="AlphaFoldDB" id="A0A1L9AYW9"/>
<reference evidence="4" key="1">
    <citation type="submission" date="2016-11" db="EMBL/GenBank/DDBJ databases">
        <authorList>
            <person name="Shukria A."/>
            <person name="Stevens D.C."/>
        </authorList>
    </citation>
    <scope>NUCLEOTIDE SEQUENCE [LARGE SCALE GENOMIC DNA]</scope>
    <source>
        <strain evidence="4">Cbfe23</strain>
    </source>
</reference>
<dbReference type="RefSeq" id="WP_071903791.1">
    <property type="nucleotide sequence ID" value="NZ_MPIN01000015.1"/>
</dbReference>
<keyword evidence="4" id="KW-1185">Reference proteome</keyword>
<name>A0A1L9AYW9_9BACT</name>
<dbReference type="EMBL" id="MPIN01000015">
    <property type="protein sequence ID" value="OJH35211.1"/>
    <property type="molecule type" value="Genomic_DNA"/>
</dbReference>
<gene>
    <name evidence="3" type="ORF">BON30_39845</name>
</gene>
<feature type="chain" id="PRO_5010213509" evidence="2">
    <location>
        <begin position="17"/>
        <end position="267"/>
    </location>
</feature>
<protein>
    <submittedName>
        <fullName evidence="3">Uncharacterized protein</fullName>
    </submittedName>
</protein>
<feature type="region of interest" description="Disordered" evidence="1">
    <location>
        <begin position="22"/>
        <end position="56"/>
    </location>
</feature>
<feature type="compositionally biased region" description="Basic and acidic residues" evidence="1">
    <location>
        <begin position="22"/>
        <end position="32"/>
    </location>
</feature>
<feature type="signal peptide" evidence="2">
    <location>
        <begin position="1"/>
        <end position="16"/>
    </location>
</feature>
<organism evidence="3 4">
    <name type="scientific">Cystobacter ferrugineus</name>
    <dbReference type="NCBI Taxonomy" id="83449"/>
    <lineage>
        <taxon>Bacteria</taxon>
        <taxon>Pseudomonadati</taxon>
        <taxon>Myxococcota</taxon>
        <taxon>Myxococcia</taxon>
        <taxon>Myxococcales</taxon>
        <taxon>Cystobacterineae</taxon>
        <taxon>Archangiaceae</taxon>
        <taxon>Cystobacter</taxon>
    </lineage>
</organism>
<dbReference type="STRING" id="83449.BON30_39845"/>
<sequence>MFLVLAWMLAAAPSDAAAKKAEAPAREGKAAAERATAGASGAPSGTPAGAAPSAPPGKLVPLRWDVPGLLAWVDTDGPIAANGVPVLIQLARSSRSADDLAVHFVRFFEKAGLYVAPLEKQAAISREPQLTALDPKQMLSYTVILQSNPDKTTSVILGTANVGAWKPGIQNQSLGWAPLMPGARNLLRTEAEGQSSAAYDVDSTPDKVQAFYREELVNAGYKATGQQGEYQRGSEWLRVRARPDDKGRLMVWLVRQVGGVEPAAPAP</sequence>
<accession>A0A1L9AYW9</accession>
<evidence type="ECO:0000313" key="4">
    <source>
        <dbReference type="Proteomes" id="UP000182229"/>
    </source>
</evidence>
<evidence type="ECO:0000256" key="2">
    <source>
        <dbReference type="SAM" id="SignalP"/>
    </source>
</evidence>
<proteinExistence type="predicted"/>